<evidence type="ECO:0000256" key="4">
    <source>
        <dbReference type="ARBA" id="ARBA00022679"/>
    </source>
</evidence>
<sequence>MSADTLAGSSSDACSNLVSSDPVAASDESHECNNSGDLCHRDGSPRVTELKSLPVDSGNETPDTDKEEEDLRRRKSVSKEKGTKLLHRASFKRDRVDRHYDKLSWLQGAVSRLLGLKVAPISMPWHRRLETFSVTLWMTTFLLLGLSATSIMIYMFLYTQYWWVSLCYLCWYIPDRTICNRGGRRVNWLRELRACRHFRNFFPVEVIKTAELSPDHNYIMCYHPHGILCVGAFTTFAIDGTNWNQTFPGLTPYLLTLEVLFLMPFYRELFLCSGAVSATRQSMDHLLGTEATGRALCLVVGGAPESLDSHPHKLILHLEERKGFAKMALRHGASLVPMFAFGENDVYDQVDNPKGSFVRKVQDFWMKVFVIPPCLFMGRGVFQYSLGIVPFRKPIYVVVGSPLHVDPVKQPTGEQILALHSRYRDALQHLYDTYKHTYARDPSIPMEFV</sequence>
<feature type="transmembrane region" description="Helical" evidence="11">
    <location>
        <begin position="134"/>
        <end position="157"/>
    </location>
</feature>
<dbReference type="Pfam" id="PF03982">
    <property type="entry name" value="DAGAT"/>
    <property type="match status" value="1"/>
</dbReference>
<feature type="compositionally biased region" description="Polar residues" evidence="12">
    <location>
        <begin position="7"/>
        <end position="19"/>
    </location>
</feature>
<keyword evidence="5 11" id="KW-0812">Transmembrane</keyword>
<dbReference type="EMBL" id="IACF01001379">
    <property type="protein sequence ID" value="LAB67083.1"/>
    <property type="molecule type" value="mRNA"/>
</dbReference>
<evidence type="ECO:0000256" key="12">
    <source>
        <dbReference type="SAM" id="MobiDB-lite"/>
    </source>
</evidence>
<protein>
    <recommendedName>
        <fullName evidence="11">Acyltransferase</fullName>
        <ecNumber evidence="11">2.3.1.-</ecNumber>
    </recommendedName>
</protein>
<keyword evidence="10 13" id="KW-0012">Acyltransferase</keyword>
<keyword evidence="7 11" id="KW-1133">Transmembrane helix</keyword>
<keyword evidence="4 11" id="KW-0808">Transferase</keyword>
<dbReference type="EC" id="2.3.1.-" evidence="11"/>
<reference evidence="13" key="1">
    <citation type="journal article" date="2018" name="Biosci. Biotechnol. Biochem.">
        <title>Polysaccharide hydrolase of the hadal zone amphipods Hirondellea gigas.</title>
        <authorList>
            <person name="Kobayashi H."/>
            <person name="Nagahama T."/>
            <person name="Arai W."/>
            <person name="Sasagawa Y."/>
            <person name="Umeda M."/>
            <person name="Hayashi T."/>
            <person name="Nikaido I."/>
            <person name="Watanabe H."/>
            <person name="Oguri K."/>
            <person name="Kitazato H."/>
            <person name="Fujioka K."/>
            <person name="Kido Y."/>
            <person name="Takami H."/>
        </authorList>
    </citation>
    <scope>NUCLEOTIDE SEQUENCE</scope>
    <source>
        <tissue evidence="13">Whole body</tissue>
    </source>
</reference>
<comment type="caution">
    <text evidence="11">Lacks conserved residue(s) required for the propagation of feature annotation.</text>
</comment>
<evidence type="ECO:0000256" key="9">
    <source>
        <dbReference type="ARBA" id="ARBA00023136"/>
    </source>
</evidence>
<evidence type="ECO:0000256" key="10">
    <source>
        <dbReference type="ARBA" id="ARBA00023315"/>
    </source>
</evidence>
<dbReference type="AlphaFoldDB" id="A0A2P2HZ88"/>
<evidence type="ECO:0000256" key="6">
    <source>
        <dbReference type="ARBA" id="ARBA00022824"/>
    </source>
</evidence>
<evidence type="ECO:0000256" key="1">
    <source>
        <dbReference type="ARBA" id="ARBA00004477"/>
    </source>
</evidence>
<evidence type="ECO:0000256" key="3">
    <source>
        <dbReference type="ARBA" id="ARBA00022516"/>
    </source>
</evidence>
<dbReference type="InterPro" id="IPR007130">
    <property type="entry name" value="DAGAT"/>
</dbReference>
<evidence type="ECO:0000256" key="2">
    <source>
        <dbReference type="ARBA" id="ARBA00005420"/>
    </source>
</evidence>
<dbReference type="GO" id="GO:0004144">
    <property type="term" value="F:diacylglycerol O-acyltransferase activity"/>
    <property type="evidence" value="ECO:0007669"/>
    <property type="project" value="TreeGrafter"/>
</dbReference>
<feature type="compositionally biased region" description="Basic and acidic residues" evidence="12">
    <location>
        <begin position="69"/>
        <end position="81"/>
    </location>
</feature>
<dbReference type="PANTHER" id="PTHR12317">
    <property type="entry name" value="DIACYLGLYCEROL O-ACYLTRANSFERASE"/>
    <property type="match status" value="1"/>
</dbReference>
<feature type="region of interest" description="Disordered" evidence="12">
    <location>
        <begin position="1"/>
        <end position="81"/>
    </location>
</feature>
<proteinExistence type="evidence at transcript level"/>
<keyword evidence="8" id="KW-0443">Lipid metabolism</keyword>
<keyword evidence="6 11" id="KW-0256">Endoplasmic reticulum</keyword>
<keyword evidence="9 11" id="KW-0472">Membrane</keyword>
<evidence type="ECO:0000256" key="8">
    <source>
        <dbReference type="ARBA" id="ARBA00023098"/>
    </source>
</evidence>
<comment type="subcellular location">
    <subcellularLocation>
        <location evidence="1 11">Endoplasmic reticulum membrane</location>
        <topology evidence="1 11">Multi-pass membrane protein</topology>
    </subcellularLocation>
</comment>
<dbReference type="CDD" id="cd07987">
    <property type="entry name" value="LPLAT_MGAT-like"/>
    <property type="match status" value="1"/>
</dbReference>
<organism evidence="13">
    <name type="scientific">Hirondellea gigas</name>
    <dbReference type="NCBI Taxonomy" id="1518452"/>
    <lineage>
        <taxon>Eukaryota</taxon>
        <taxon>Metazoa</taxon>
        <taxon>Ecdysozoa</taxon>
        <taxon>Arthropoda</taxon>
        <taxon>Crustacea</taxon>
        <taxon>Multicrustacea</taxon>
        <taxon>Malacostraca</taxon>
        <taxon>Eumalacostraca</taxon>
        <taxon>Peracarida</taxon>
        <taxon>Amphipoda</taxon>
        <taxon>Amphilochidea</taxon>
        <taxon>Lysianassida</taxon>
        <taxon>Lysianassidira</taxon>
        <taxon>Lysianassoidea</taxon>
        <taxon>Lysianassidae</taxon>
        <taxon>Hirondellea</taxon>
    </lineage>
</organism>
<evidence type="ECO:0000256" key="7">
    <source>
        <dbReference type="ARBA" id="ARBA00022989"/>
    </source>
</evidence>
<evidence type="ECO:0000313" key="13">
    <source>
        <dbReference type="EMBL" id="LAB67083.1"/>
    </source>
</evidence>
<comment type="similarity">
    <text evidence="2 11">Belongs to the diacylglycerol acyltransferase family.</text>
</comment>
<keyword evidence="3" id="KW-0444">Lipid biosynthesis</keyword>
<accession>A0A2P2HZ88</accession>
<name>A0A2P2HZ88_9CRUS</name>
<evidence type="ECO:0000256" key="5">
    <source>
        <dbReference type="ARBA" id="ARBA00022692"/>
    </source>
</evidence>
<dbReference type="PANTHER" id="PTHR12317:SF79">
    <property type="entry name" value="ACYLTRANSFERASE"/>
    <property type="match status" value="1"/>
</dbReference>
<evidence type="ECO:0000256" key="11">
    <source>
        <dbReference type="RuleBase" id="RU367023"/>
    </source>
</evidence>
<dbReference type="GO" id="GO:0019432">
    <property type="term" value="P:triglyceride biosynthetic process"/>
    <property type="evidence" value="ECO:0007669"/>
    <property type="project" value="TreeGrafter"/>
</dbReference>
<dbReference type="GO" id="GO:0005789">
    <property type="term" value="C:endoplasmic reticulum membrane"/>
    <property type="evidence" value="ECO:0007669"/>
    <property type="project" value="UniProtKB-SubCell"/>
</dbReference>